<dbReference type="InterPro" id="IPR009057">
    <property type="entry name" value="Homeodomain-like_sf"/>
</dbReference>
<dbReference type="SUPFAM" id="SSF46689">
    <property type="entry name" value="Homeodomain-like"/>
    <property type="match status" value="1"/>
</dbReference>
<keyword evidence="1" id="KW-0805">Transcription regulation</keyword>
<dbReference type="PROSITE" id="PS01124">
    <property type="entry name" value="HTH_ARAC_FAMILY_2"/>
    <property type="match status" value="1"/>
</dbReference>
<protein>
    <submittedName>
        <fullName evidence="5">Transcriptional regulator, AraC family</fullName>
    </submittedName>
</protein>
<dbReference type="AlphaFoldDB" id="A0A1I5I073"/>
<evidence type="ECO:0000259" key="4">
    <source>
        <dbReference type="PROSITE" id="PS01124"/>
    </source>
</evidence>
<dbReference type="STRING" id="226506.SAMN04488519_1083"/>
<dbReference type="Pfam" id="PF12833">
    <property type="entry name" value="HTH_18"/>
    <property type="match status" value="1"/>
</dbReference>
<gene>
    <name evidence="5" type="ORF">SAMN04488519_1083</name>
</gene>
<dbReference type="Proteomes" id="UP000199564">
    <property type="component" value="Unassembled WGS sequence"/>
</dbReference>
<keyword evidence="2" id="KW-0238">DNA-binding</keyword>
<feature type="domain" description="HTH araC/xylS-type" evidence="4">
    <location>
        <begin position="200"/>
        <end position="301"/>
    </location>
</feature>
<dbReference type="PANTHER" id="PTHR43280:SF32">
    <property type="entry name" value="TRANSCRIPTIONAL REGULATORY PROTEIN"/>
    <property type="match status" value="1"/>
</dbReference>
<accession>A0A1I5I073</accession>
<dbReference type="GO" id="GO:0003700">
    <property type="term" value="F:DNA-binding transcription factor activity"/>
    <property type="evidence" value="ECO:0007669"/>
    <property type="project" value="InterPro"/>
</dbReference>
<organism evidence="5 6">
    <name type="scientific">Algoriphagus ornithinivorans</name>
    <dbReference type="NCBI Taxonomy" id="226506"/>
    <lineage>
        <taxon>Bacteria</taxon>
        <taxon>Pseudomonadati</taxon>
        <taxon>Bacteroidota</taxon>
        <taxon>Cytophagia</taxon>
        <taxon>Cytophagales</taxon>
        <taxon>Cyclobacteriaceae</taxon>
        <taxon>Algoriphagus</taxon>
    </lineage>
</organism>
<dbReference type="RefSeq" id="WP_091654768.1">
    <property type="nucleotide sequence ID" value="NZ_FOVW01000008.1"/>
</dbReference>
<dbReference type="GO" id="GO:0043565">
    <property type="term" value="F:sequence-specific DNA binding"/>
    <property type="evidence" value="ECO:0007669"/>
    <property type="project" value="InterPro"/>
</dbReference>
<dbReference type="PRINTS" id="PR00032">
    <property type="entry name" value="HTHARAC"/>
</dbReference>
<sequence length="302" mass="35096">MKEVFIIDSISKAHQVLGLPKPLHPLVSVVRQKDIQLDQIQEGMKIRIDLFQIWQKEGMDCEMGYGRSSYDFREGTLAFIKAGQVLTAGNKEMNPSSEGWLLLFHPDLIRKSDLGENIHTYGFFDYETNEALHVSDGEKKSLSELIEKIELELKQPIDRHSQNLILTNIELLLGYCLRYYDRQFYSRTNLNQDLVSRFEKILREYFDSEMPGEKGLPTVKYLGEKMNMSSRYLSDLLRKESGRNAQEYIHHILIERAKNSLLGTKEAVSQIAYQLGFEYPQHFTKLFKSKTGMSPLEFRNLN</sequence>
<dbReference type="EMBL" id="FOVW01000008">
    <property type="protein sequence ID" value="SFO53955.1"/>
    <property type="molecule type" value="Genomic_DNA"/>
</dbReference>
<evidence type="ECO:0000256" key="2">
    <source>
        <dbReference type="ARBA" id="ARBA00023125"/>
    </source>
</evidence>
<reference evidence="6" key="1">
    <citation type="submission" date="2016-10" db="EMBL/GenBank/DDBJ databases">
        <authorList>
            <person name="Varghese N."/>
            <person name="Submissions S."/>
        </authorList>
    </citation>
    <scope>NUCLEOTIDE SEQUENCE [LARGE SCALE GENOMIC DNA]</scope>
    <source>
        <strain evidence="6">DSM 15282</strain>
    </source>
</reference>
<keyword evidence="3" id="KW-0804">Transcription</keyword>
<dbReference type="SMART" id="SM00342">
    <property type="entry name" value="HTH_ARAC"/>
    <property type="match status" value="1"/>
</dbReference>
<dbReference type="InterPro" id="IPR018060">
    <property type="entry name" value="HTH_AraC"/>
</dbReference>
<proteinExistence type="predicted"/>
<evidence type="ECO:0000256" key="1">
    <source>
        <dbReference type="ARBA" id="ARBA00023015"/>
    </source>
</evidence>
<evidence type="ECO:0000313" key="6">
    <source>
        <dbReference type="Proteomes" id="UP000199564"/>
    </source>
</evidence>
<dbReference type="InterPro" id="IPR020449">
    <property type="entry name" value="Tscrpt_reg_AraC-type_HTH"/>
</dbReference>
<evidence type="ECO:0000313" key="5">
    <source>
        <dbReference type="EMBL" id="SFO53955.1"/>
    </source>
</evidence>
<evidence type="ECO:0000256" key="3">
    <source>
        <dbReference type="ARBA" id="ARBA00023163"/>
    </source>
</evidence>
<keyword evidence="6" id="KW-1185">Reference proteome</keyword>
<name>A0A1I5I073_9BACT</name>
<dbReference type="Gene3D" id="1.10.10.60">
    <property type="entry name" value="Homeodomain-like"/>
    <property type="match status" value="1"/>
</dbReference>
<dbReference type="PANTHER" id="PTHR43280">
    <property type="entry name" value="ARAC-FAMILY TRANSCRIPTIONAL REGULATOR"/>
    <property type="match status" value="1"/>
</dbReference>